<gene>
    <name evidence="2" type="ORF">SAMN04487820_101441</name>
</gene>
<dbReference type="Proteomes" id="UP000199213">
    <property type="component" value="Unassembled WGS sequence"/>
</dbReference>
<dbReference type="AlphaFoldDB" id="A0A1G8VZP6"/>
<keyword evidence="3" id="KW-1185">Reference proteome</keyword>
<evidence type="ECO:0000256" key="1">
    <source>
        <dbReference type="SAM" id="MobiDB-lite"/>
    </source>
</evidence>
<evidence type="ECO:0008006" key="4">
    <source>
        <dbReference type="Google" id="ProtNLM"/>
    </source>
</evidence>
<protein>
    <recommendedName>
        <fullName evidence="4">Zinc-finger</fullName>
    </recommendedName>
</protein>
<dbReference type="RefSeq" id="WP_092625826.1">
    <property type="nucleotide sequence ID" value="NZ_FNFM01000001.1"/>
</dbReference>
<dbReference type="OrthoDB" id="5194486at2"/>
<evidence type="ECO:0000313" key="2">
    <source>
        <dbReference type="EMBL" id="SDJ71574.1"/>
    </source>
</evidence>
<reference evidence="3" key="1">
    <citation type="submission" date="2016-10" db="EMBL/GenBank/DDBJ databases">
        <authorList>
            <person name="Varghese N."/>
            <person name="Submissions S."/>
        </authorList>
    </citation>
    <scope>NUCLEOTIDE SEQUENCE [LARGE SCALE GENOMIC DNA]</scope>
    <source>
        <strain evidence="3">DSM 45460</strain>
    </source>
</reference>
<feature type="region of interest" description="Disordered" evidence="1">
    <location>
        <begin position="1"/>
        <end position="42"/>
    </location>
</feature>
<name>A0A1G8VZP6_ACTMZ</name>
<sequence length="84" mass="9403">MTEYSTERPGIYWVKPEGDPNQHATMGIPPSRGGPVEALGGHASVEAPPLADHRQYQMAHTRPFCEECFTAYLKLPTARPTWKH</sequence>
<proteinExistence type="predicted"/>
<organism evidence="2 3">
    <name type="scientific">Actinopolyspora mzabensis</name>
    <dbReference type="NCBI Taxonomy" id="995066"/>
    <lineage>
        <taxon>Bacteria</taxon>
        <taxon>Bacillati</taxon>
        <taxon>Actinomycetota</taxon>
        <taxon>Actinomycetes</taxon>
        <taxon>Actinopolysporales</taxon>
        <taxon>Actinopolysporaceae</taxon>
        <taxon>Actinopolyspora</taxon>
    </lineage>
</organism>
<accession>A0A1G8VZP6</accession>
<dbReference type="EMBL" id="FNFM01000001">
    <property type="protein sequence ID" value="SDJ71574.1"/>
    <property type="molecule type" value="Genomic_DNA"/>
</dbReference>
<evidence type="ECO:0000313" key="3">
    <source>
        <dbReference type="Proteomes" id="UP000199213"/>
    </source>
</evidence>